<protein>
    <submittedName>
        <fullName evidence="1">Uncharacterized protein</fullName>
    </submittedName>
</protein>
<comment type="caution">
    <text evidence="1">The sequence shown here is derived from an EMBL/GenBank/DDBJ whole genome shotgun (WGS) entry which is preliminary data.</text>
</comment>
<dbReference type="AlphaFoldDB" id="A0A392QQU1"/>
<dbReference type="EMBL" id="LXQA010154375">
    <property type="protein sequence ID" value="MCI26618.1"/>
    <property type="molecule type" value="Genomic_DNA"/>
</dbReference>
<evidence type="ECO:0000313" key="1">
    <source>
        <dbReference type="EMBL" id="MCI26618.1"/>
    </source>
</evidence>
<organism evidence="1 2">
    <name type="scientific">Trifolium medium</name>
    <dbReference type="NCBI Taxonomy" id="97028"/>
    <lineage>
        <taxon>Eukaryota</taxon>
        <taxon>Viridiplantae</taxon>
        <taxon>Streptophyta</taxon>
        <taxon>Embryophyta</taxon>
        <taxon>Tracheophyta</taxon>
        <taxon>Spermatophyta</taxon>
        <taxon>Magnoliopsida</taxon>
        <taxon>eudicotyledons</taxon>
        <taxon>Gunneridae</taxon>
        <taxon>Pentapetalae</taxon>
        <taxon>rosids</taxon>
        <taxon>fabids</taxon>
        <taxon>Fabales</taxon>
        <taxon>Fabaceae</taxon>
        <taxon>Papilionoideae</taxon>
        <taxon>50 kb inversion clade</taxon>
        <taxon>NPAAA clade</taxon>
        <taxon>Hologalegina</taxon>
        <taxon>IRL clade</taxon>
        <taxon>Trifolieae</taxon>
        <taxon>Trifolium</taxon>
    </lineage>
</organism>
<evidence type="ECO:0000313" key="2">
    <source>
        <dbReference type="Proteomes" id="UP000265520"/>
    </source>
</evidence>
<reference evidence="1 2" key="1">
    <citation type="journal article" date="2018" name="Front. Plant Sci.">
        <title>Red Clover (Trifolium pratense) and Zigzag Clover (T. medium) - A Picture of Genomic Similarities and Differences.</title>
        <authorList>
            <person name="Dluhosova J."/>
            <person name="Istvanek J."/>
            <person name="Nedelnik J."/>
            <person name="Repkova J."/>
        </authorList>
    </citation>
    <scope>NUCLEOTIDE SEQUENCE [LARGE SCALE GENOMIC DNA]</scope>
    <source>
        <strain evidence="2">cv. 10/8</strain>
        <tissue evidence="1">Leaf</tissue>
    </source>
</reference>
<sequence>ELVYFASKETLKKVALSWLETMTITADKVAEKAKNLNKRWHILLVLAMDFSKLVQTMNLCSMKS</sequence>
<feature type="non-terminal residue" evidence="1">
    <location>
        <position position="1"/>
    </location>
</feature>
<dbReference type="Proteomes" id="UP000265520">
    <property type="component" value="Unassembled WGS sequence"/>
</dbReference>
<accession>A0A392QQU1</accession>
<proteinExistence type="predicted"/>
<keyword evidence="2" id="KW-1185">Reference proteome</keyword>
<name>A0A392QQU1_9FABA</name>